<gene>
    <name evidence="2" type="ORF">PVAG01_06984</name>
</gene>
<sequence>MCVQLARIIYSNIYREDDSPAYRRGNRQLIAICCMNIVIYLLAKAYYIWRNRTRDKQWKSMNEDERVEYLQTTTDSGNKRLDFRFAH</sequence>
<feature type="transmembrane region" description="Helical" evidence="1">
    <location>
        <begin position="29"/>
        <end position="49"/>
    </location>
</feature>
<accession>A0ABR4PB77</accession>
<comment type="caution">
    <text evidence="2">The sequence shown here is derived from an EMBL/GenBank/DDBJ whole genome shotgun (WGS) entry which is preliminary data.</text>
</comment>
<keyword evidence="1" id="KW-0812">Transmembrane</keyword>
<evidence type="ECO:0000256" key="1">
    <source>
        <dbReference type="SAM" id="Phobius"/>
    </source>
</evidence>
<name>A0ABR4PB77_9HELO</name>
<dbReference type="EMBL" id="JBFCZG010000006">
    <property type="protein sequence ID" value="KAL3420539.1"/>
    <property type="molecule type" value="Genomic_DNA"/>
</dbReference>
<reference evidence="2 3" key="1">
    <citation type="submission" date="2024-06" db="EMBL/GenBank/DDBJ databases">
        <title>Complete genome of Phlyctema vagabunda strain 19-DSS-EL-015.</title>
        <authorList>
            <person name="Fiorenzani C."/>
        </authorList>
    </citation>
    <scope>NUCLEOTIDE SEQUENCE [LARGE SCALE GENOMIC DNA]</scope>
    <source>
        <strain evidence="2 3">19-DSS-EL-015</strain>
    </source>
</reference>
<organism evidence="2 3">
    <name type="scientific">Phlyctema vagabunda</name>
    <dbReference type="NCBI Taxonomy" id="108571"/>
    <lineage>
        <taxon>Eukaryota</taxon>
        <taxon>Fungi</taxon>
        <taxon>Dikarya</taxon>
        <taxon>Ascomycota</taxon>
        <taxon>Pezizomycotina</taxon>
        <taxon>Leotiomycetes</taxon>
        <taxon>Helotiales</taxon>
        <taxon>Dermateaceae</taxon>
        <taxon>Phlyctema</taxon>
    </lineage>
</organism>
<protein>
    <submittedName>
        <fullName evidence="2">Uncharacterized protein</fullName>
    </submittedName>
</protein>
<keyword evidence="1" id="KW-0472">Membrane</keyword>
<dbReference type="Proteomes" id="UP001629113">
    <property type="component" value="Unassembled WGS sequence"/>
</dbReference>
<proteinExistence type="predicted"/>
<keyword evidence="3" id="KW-1185">Reference proteome</keyword>
<evidence type="ECO:0000313" key="3">
    <source>
        <dbReference type="Proteomes" id="UP001629113"/>
    </source>
</evidence>
<keyword evidence="1" id="KW-1133">Transmembrane helix</keyword>
<evidence type="ECO:0000313" key="2">
    <source>
        <dbReference type="EMBL" id="KAL3420539.1"/>
    </source>
</evidence>